<organism evidence="2 5">
    <name type="scientific">Vibrio crassostreae</name>
    <dbReference type="NCBI Taxonomy" id="246167"/>
    <lineage>
        <taxon>Bacteria</taxon>
        <taxon>Pseudomonadati</taxon>
        <taxon>Pseudomonadota</taxon>
        <taxon>Gammaproteobacteria</taxon>
        <taxon>Vibrionales</taxon>
        <taxon>Vibrionaceae</taxon>
        <taxon>Vibrio</taxon>
    </lineage>
</organism>
<dbReference type="Gene3D" id="3.30.420.10">
    <property type="entry name" value="Ribonuclease H-like superfamily/Ribonuclease H"/>
    <property type="match status" value="1"/>
</dbReference>
<proteinExistence type="predicted"/>
<dbReference type="Proteomes" id="UP000049495">
    <property type="component" value="Unassembled WGS sequence"/>
</dbReference>
<dbReference type="InterPro" id="IPR001584">
    <property type="entry name" value="Integrase_cat-core"/>
</dbReference>
<evidence type="ECO:0000313" key="5">
    <source>
        <dbReference type="Proteomes" id="UP000049495"/>
    </source>
</evidence>
<sequence>MDTCKIAPGIYLYTAIDDCSRYRVLRCYSRRTVAKTVDFIVEEMPFPIQRIQTDRGREFFVDQVQKQIMTYGIKFLPNKPGSPHLNCKVERSQKTDKPEFYPTIDVSVGLEELDLLLAEWQHYYNWERPTAR</sequence>
<dbReference type="Pfam" id="PF00665">
    <property type="entry name" value="rve"/>
    <property type="match status" value="1"/>
</dbReference>
<keyword evidence="4" id="KW-1185">Reference proteome</keyword>
<evidence type="ECO:0000259" key="1">
    <source>
        <dbReference type="PROSITE" id="PS50994"/>
    </source>
</evidence>
<comment type="caution">
    <text evidence="2">The sequence shown here is derived from an EMBL/GenBank/DDBJ whole genome shotgun (WGS) entry which is preliminary data.</text>
</comment>
<evidence type="ECO:0000313" key="2">
    <source>
        <dbReference type="EMBL" id="CDS95725.1"/>
    </source>
</evidence>
<gene>
    <name evidence="3" type="ORF">VCR4J5_880002</name>
    <name evidence="2" type="ORF">VCR5J5_1170007</name>
</gene>
<evidence type="ECO:0000313" key="3">
    <source>
        <dbReference type="EMBL" id="CDT72940.1"/>
    </source>
</evidence>
<dbReference type="InterPro" id="IPR036397">
    <property type="entry name" value="RNaseH_sf"/>
</dbReference>
<evidence type="ECO:0000313" key="4">
    <source>
        <dbReference type="Proteomes" id="UP000049077"/>
    </source>
</evidence>
<dbReference type="SUPFAM" id="SSF53098">
    <property type="entry name" value="Ribonuclease H-like"/>
    <property type="match status" value="1"/>
</dbReference>
<dbReference type="GO" id="GO:0003676">
    <property type="term" value="F:nucleic acid binding"/>
    <property type="evidence" value="ECO:0007669"/>
    <property type="project" value="InterPro"/>
</dbReference>
<reference evidence="5" key="2">
    <citation type="submission" date="2014-06" db="EMBL/GenBank/DDBJ databases">
        <authorList>
            <person name="Le Roux Frederique"/>
        </authorList>
    </citation>
    <scope>NUCLEOTIDE SEQUENCE [LARGE SCALE GENOMIC DNA]</scope>
    <source>
        <strain evidence="5">J5-5</strain>
    </source>
</reference>
<protein>
    <submittedName>
        <fullName evidence="2">Transposase</fullName>
    </submittedName>
</protein>
<dbReference type="GO" id="GO:0015074">
    <property type="term" value="P:DNA integration"/>
    <property type="evidence" value="ECO:0007669"/>
    <property type="project" value="InterPro"/>
</dbReference>
<accession>A0A822MMC5</accession>
<dbReference type="InterPro" id="IPR012337">
    <property type="entry name" value="RNaseH-like_sf"/>
</dbReference>
<dbReference type="AlphaFoldDB" id="A0A822MMC5"/>
<name>A0A822MMC5_9VIBR</name>
<dbReference type="Proteomes" id="UP000049077">
    <property type="component" value="Unassembled WGS sequence"/>
</dbReference>
<reference evidence="2 4" key="1">
    <citation type="submission" date="2014-06" db="EMBL/GenBank/DDBJ databases">
        <authorList>
            <person name="Le Roux F."/>
        </authorList>
    </citation>
    <scope>NUCLEOTIDE SEQUENCE</scope>
    <source>
        <strain evidence="3 4">J5-4</strain>
        <strain evidence="2">J5-5</strain>
    </source>
</reference>
<dbReference type="EMBL" id="CCJX01000177">
    <property type="protein sequence ID" value="CDT72940.1"/>
    <property type="molecule type" value="Genomic_DNA"/>
</dbReference>
<dbReference type="PROSITE" id="PS50994">
    <property type="entry name" value="INTEGRASE"/>
    <property type="match status" value="1"/>
</dbReference>
<dbReference type="EMBL" id="CCJV01000021">
    <property type="protein sequence ID" value="CDS95725.1"/>
    <property type="molecule type" value="Genomic_DNA"/>
</dbReference>
<feature type="domain" description="Integrase catalytic" evidence="1">
    <location>
        <begin position="1"/>
        <end position="132"/>
    </location>
</feature>